<dbReference type="PANTHER" id="PTHR45023">
    <property type="match status" value="1"/>
</dbReference>
<organism evidence="1 2">
    <name type="scientific">Arabis alpina</name>
    <name type="common">Alpine rock-cress</name>
    <dbReference type="NCBI Taxonomy" id="50452"/>
    <lineage>
        <taxon>Eukaryota</taxon>
        <taxon>Viridiplantae</taxon>
        <taxon>Streptophyta</taxon>
        <taxon>Embryophyta</taxon>
        <taxon>Tracheophyta</taxon>
        <taxon>Spermatophyta</taxon>
        <taxon>Magnoliopsida</taxon>
        <taxon>eudicotyledons</taxon>
        <taxon>Gunneridae</taxon>
        <taxon>Pentapetalae</taxon>
        <taxon>rosids</taxon>
        <taxon>malvids</taxon>
        <taxon>Brassicales</taxon>
        <taxon>Brassicaceae</taxon>
        <taxon>Arabideae</taxon>
        <taxon>Arabis</taxon>
    </lineage>
</organism>
<name>A0A087G2B2_ARAAL</name>
<proteinExistence type="predicted"/>
<protein>
    <submittedName>
        <fullName evidence="1">Uncharacterized protein</fullName>
    </submittedName>
</protein>
<feature type="non-terminal residue" evidence="1">
    <location>
        <position position="187"/>
    </location>
</feature>
<evidence type="ECO:0000313" key="1">
    <source>
        <dbReference type="EMBL" id="KFK24014.1"/>
    </source>
</evidence>
<accession>A0A087G2B2</accession>
<evidence type="ECO:0000313" key="2">
    <source>
        <dbReference type="Proteomes" id="UP000029120"/>
    </source>
</evidence>
<gene>
    <name evidence="1" type="ORF">AALP_AAs57751U000100</name>
</gene>
<dbReference type="EMBL" id="KL973085">
    <property type="protein sequence ID" value="KFK24014.1"/>
    <property type="molecule type" value="Genomic_DNA"/>
</dbReference>
<dbReference type="PANTHER" id="PTHR45023:SF4">
    <property type="entry name" value="GLYCINE-RICH PROTEIN-RELATED"/>
    <property type="match status" value="1"/>
</dbReference>
<reference evidence="2" key="1">
    <citation type="journal article" date="2015" name="Nat. Plants">
        <title>Genome expansion of Arabis alpina linked with retrotransposition and reduced symmetric DNA methylation.</title>
        <authorList>
            <person name="Willing E.M."/>
            <person name="Rawat V."/>
            <person name="Mandakova T."/>
            <person name="Maumus F."/>
            <person name="James G.V."/>
            <person name="Nordstroem K.J."/>
            <person name="Becker C."/>
            <person name="Warthmann N."/>
            <person name="Chica C."/>
            <person name="Szarzynska B."/>
            <person name="Zytnicki M."/>
            <person name="Albani M.C."/>
            <person name="Kiefer C."/>
            <person name="Bergonzi S."/>
            <person name="Castaings L."/>
            <person name="Mateos J.L."/>
            <person name="Berns M.C."/>
            <person name="Bujdoso N."/>
            <person name="Piofczyk T."/>
            <person name="de Lorenzo L."/>
            <person name="Barrero-Sicilia C."/>
            <person name="Mateos I."/>
            <person name="Piednoel M."/>
            <person name="Hagmann J."/>
            <person name="Chen-Min-Tao R."/>
            <person name="Iglesias-Fernandez R."/>
            <person name="Schuster S.C."/>
            <person name="Alonso-Blanco C."/>
            <person name="Roudier F."/>
            <person name="Carbonero P."/>
            <person name="Paz-Ares J."/>
            <person name="Davis S.J."/>
            <person name="Pecinka A."/>
            <person name="Quesneville H."/>
            <person name="Colot V."/>
            <person name="Lysak M.A."/>
            <person name="Weigel D."/>
            <person name="Coupland G."/>
            <person name="Schneeberger K."/>
        </authorList>
    </citation>
    <scope>NUCLEOTIDE SEQUENCE [LARGE SCALE GENOMIC DNA]</scope>
    <source>
        <strain evidence="2">cv. Pajares</strain>
    </source>
</reference>
<dbReference type="AlphaFoldDB" id="A0A087G2B2"/>
<keyword evidence="2" id="KW-1185">Reference proteome</keyword>
<dbReference type="Gramene" id="KFK24014">
    <property type="protein sequence ID" value="KFK24014"/>
    <property type="gene ID" value="AALP_AAs57751U000100"/>
</dbReference>
<sequence length="187" mass="21920">MSEMVSKFNGCHDCVKRTYHSGWNDKRYMDAAYEMYYADQQQKFNLVHVWELLKDEQKWCSLVSEISKRSKLADSSTLNTVLDVEDDIHERPFGVKAAKMQDKKRGKGKIEEATGSSHTANVLDQMWKVKKEELERKERISKQKIIDSLICKTEPLTEMEQNLKNNLMTEMYTAQLKLQMEQSERGE</sequence>
<dbReference type="OMA" id="DIHERPF"/>
<dbReference type="OrthoDB" id="1113603at2759"/>
<dbReference type="Proteomes" id="UP000029120">
    <property type="component" value="Unassembled WGS sequence"/>
</dbReference>